<dbReference type="Pfam" id="PF12710">
    <property type="entry name" value="HAD"/>
    <property type="match status" value="1"/>
</dbReference>
<organism evidence="2 3">
    <name type="scientific">Flavimaribacter sediminis</name>
    <dbReference type="NCBI Taxonomy" id="2865987"/>
    <lineage>
        <taxon>Bacteria</taxon>
        <taxon>Pseudomonadati</taxon>
        <taxon>Pseudomonadota</taxon>
        <taxon>Alphaproteobacteria</taxon>
        <taxon>Hyphomicrobiales</taxon>
        <taxon>Rhizobiaceae</taxon>
        <taxon>Flavimaribacter</taxon>
    </lineage>
</organism>
<evidence type="ECO:0000313" key="2">
    <source>
        <dbReference type="EMBL" id="MBW8636302.1"/>
    </source>
</evidence>
<evidence type="ECO:0000313" key="3">
    <source>
        <dbReference type="Proteomes" id="UP001196509"/>
    </source>
</evidence>
<dbReference type="GO" id="GO:0016787">
    <property type="term" value="F:hydrolase activity"/>
    <property type="evidence" value="ECO:0007669"/>
    <property type="project" value="UniProtKB-KW"/>
</dbReference>
<protein>
    <submittedName>
        <fullName evidence="2">Haloacid dehalogenase-like hydrolase</fullName>
    </submittedName>
</protein>
<accession>A0AAE2ZMX7</accession>
<name>A0AAE2ZMX7_9HYPH</name>
<keyword evidence="1" id="KW-0732">Signal</keyword>
<feature type="chain" id="PRO_5042190196" evidence="1">
    <location>
        <begin position="28"/>
        <end position="340"/>
    </location>
</feature>
<dbReference type="AlphaFoldDB" id="A0AAE2ZMX7"/>
<dbReference type="Proteomes" id="UP001196509">
    <property type="component" value="Unassembled WGS sequence"/>
</dbReference>
<feature type="signal peptide" evidence="1">
    <location>
        <begin position="1"/>
        <end position="27"/>
    </location>
</feature>
<reference evidence="2" key="1">
    <citation type="submission" date="2021-08" db="EMBL/GenBank/DDBJ databases">
        <title>Hoeflea bacterium WL0058 sp. nov., isolated from the sediment.</title>
        <authorList>
            <person name="Wang L."/>
            <person name="Zhang D."/>
        </authorList>
    </citation>
    <scope>NUCLEOTIDE SEQUENCE</scope>
    <source>
        <strain evidence="2">WL0058</strain>
    </source>
</reference>
<sequence length="340" mass="37584">MRKNTFLLSSIVAGVFAAMLFESGVSAQEDPLPSWNDGPNKQAIVEFVAAVTKEGGPDFVEPGARIATFDNDGTLWTEHPIYTQLAFALDQVKAMAPDHPEWKDEEPFKSILAEDMKGVAASGKKGLTEILAVTHAGMSTAEFESTVTDWFATAKHPRFDRPYTELAYQPMLDVLNYLRANGFKTFIVSGGGIEFMRPMTDEVYGIPAEQVVGSSIRTKFEMQDGKPVIMRLAEVNFIDDKDGKPIGINQYIGKRPIASFGNSGGDREMLEWTGAGDGKRLMMLVFHDDAKREYAYGPADGQPDTHIGAFPQSLMDEANARANWHVISMKDDWKQVFPSE</sequence>
<comment type="caution">
    <text evidence="2">The sequence shown here is derived from an EMBL/GenBank/DDBJ whole genome shotgun (WGS) entry which is preliminary data.</text>
</comment>
<proteinExistence type="predicted"/>
<dbReference type="EMBL" id="JAICBX010000001">
    <property type="protein sequence ID" value="MBW8636302.1"/>
    <property type="molecule type" value="Genomic_DNA"/>
</dbReference>
<dbReference type="RefSeq" id="WP_220226999.1">
    <property type="nucleotide sequence ID" value="NZ_JAICBX010000001.1"/>
</dbReference>
<dbReference type="Gene3D" id="3.40.50.1000">
    <property type="entry name" value="HAD superfamily/HAD-like"/>
    <property type="match status" value="1"/>
</dbReference>
<evidence type="ECO:0000256" key="1">
    <source>
        <dbReference type="SAM" id="SignalP"/>
    </source>
</evidence>
<dbReference type="SUPFAM" id="SSF56784">
    <property type="entry name" value="HAD-like"/>
    <property type="match status" value="1"/>
</dbReference>
<dbReference type="InterPro" id="IPR023214">
    <property type="entry name" value="HAD_sf"/>
</dbReference>
<keyword evidence="3" id="KW-1185">Reference proteome</keyword>
<dbReference type="InterPro" id="IPR036412">
    <property type="entry name" value="HAD-like_sf"/>
</dbReference>
<gene>
    <name evidence="2" type="ORF">K1W69_03800</name>
</gene>
<keyword evidence="2" id="KW-0378">Hydrolase</keyword>